<organism evidence="2">
    <name type="scientific">uncultured marine group II/III euryarchaeote KM3_57_F04</name>
    <dbReference type="NCBI Taxonomy" id="1456465"/>
    <lineage>
        <taxon>Archaea</taxon>
        <taxon>Methanobacteriati</taxon>
        <taxon>Methanobacteriota</taxon>
        <taxon>environmental samples</taxon>
    </lineage>
</organism>
<dbReference type="InterPro" id="IPR051790">
    <property type="entry name" value="Cytochrome_c-biogenesis_DsbD"/>
</dbReference>
<name>A0A075HAJ1_9EURY</name>
<dbReference type="Gene3D" id="3.40.30.10">
    <property type="entry name" value="Glutaredoxin"/>
    <property type="match status" value="1"/>
</dbReference>
<dbReference type="PANTHER" id="PTHR31272:SF9">
    <property type="entry name" value="BLL1027 PROTEIN"/>
    <property type="match status" value="1"/>
</dbReference>
<keyword evidence="1" id="KW-0812">Transmembrane</keyword>
<protein>
    <submittedName>
        <fullName evidence="2">Uncharacterized protein</fullName>
    </submittedName>
</protein>
<feature type="transmembrane region" description="Helical" evidence="1">
    <location>
        <begin position="421"/>
        <end position="444"/>
    </location>
</feature>
<dbReference type="InterPro" id="IPR036249">
    <property type="entry name" value="Thioredoxin-like_sf"/>
</dbReference>
<dbReference type="EMBL" id="KF900959">
    <property type="protein sequence ID" value="AIF12954.1"/>
    <property type="molecule type" value="Genomic_DNA"/>
</dbReference>
<evidence type="ECO:0000256" key="1">
    <source>
        <dbReference type="SAM" id="Phobius"/>
    </source>
</evidence>
<feature type="transmembrane region" description="Helical" evidence="1">
    <location>
        <begin position="338"/>
        <end position="362"/>
    </location>
</feature>
<keyword evidence="1" id="KW-0472">Membrane</keyword>
<accession>A0A075HAJ1</accession>
<dbReference type="SUPFAM" id="SSF52833">
    <property type="entry name" value="Thioredoxin-like"/>
    <property type="match status" value="1"/>
</dbReference>
<feature type="transmembrane region" description="Helical" evidence="1">
    <location>
        <begin position="465"/>
        <end position="482"/>
    </location>
</feature>
<feature type="transmembrane region" description="Helical" evidence="1">
    <location>
        <begin position="24"/>
        <end position="42"/>
    </location>
</feature>
<dbReference type="PANTHER" id="PTHR31272">
    <property type="entry name" value="CYTOCHROME C-TYPE BIOGENESIS PROTEIN HI_1454-RELATED"/>
    <property type="match status" value="1"/>
</dbReference>
<reference evidence="2" key="1">
    <citation type="journal article" date="2014" name="Genome Biol. Evol.">
        <title>Pangenome evidence for extensive interdomain horizontal transfer affecting lineage core and shell genes in uncultured planktonic thaumarchaeota and euryarchaeota.</title>
        <authorList>
            <person name="Deschamps P."/>
            <person name="Zivanovic Y."/>
            <person name="Moreira D."/>
            <person name="Rodriguez-Valera F."/>
            <person name="Lopez-Garcia P."/>
        </authorList>
    </citation>
    <scope>NUCLEOTIDE SEQUENCE</scope>
</reference>
<feature type="transmembrane region" description="Helical" evidence="1">
    <location>
        <begin position="389"/>
        <end position="415"/>
    </location>
</feature>
<proteinExistence type="predicted"/>
<evidence type="ECO:0000313" key="2">
    <source>
        <dbReference type="EMBL" id="AIF12954.1"/>
    </source>
</evidence>
<dbReference type="AlphaFoldDB" id="A0A075HAJ1"/>
<keyword evidence="1" id="KW-1133">Transmembrane helix</keyword>
<feature type="transmembrane region" description="Helical" evidence="1">
    <location>
        <begin position="303"/>
        <end position="326"/>
    </location>
</feature>
<sequence length="491" mass="53709">MGWKQSLQWKVGIDVDVFTEKKTWQAFAVSVLLFAVIAYSGLTAFGAASSMFGVGGEIREVPDFEIQTVNRTGIEDNYTNETGWFTLSEQRGNVIILDFMAHACGSCHYAQIHMEEELPTWENLSGPYPVMIVSIGSWYALETIEYLNTTDPAEKYFVPDWVLGTGAPDSVILNQSAGERGDLVEQYFAQQIPLLLVIDHEGFIVGKQNSGTPVEGWGEFDSAVVAANLGNATDLRMGLKEVDKSFTGILVLGLMLGILVYFSPCAFPVLPGYVGYYISLGLREDELRESGKLKGPMPKHITVGVLSGLGMMTFFALLGLLVLGLSEVIDITSYLHRFAIFIAILLFVLGSFMLMGGTAHLLGWIDKLIVQRFSTTESDERFTPRRNMYLWGFGYAAASVDCTAAIVVPYLGYLVGSGTSAVVSGLGGIMLSVFLLMMGVTMVVGFGSKKIESILRRATEMIKMVGSWMMMFAGIGLLIYLTQPQLLSSVL</sequence>
<feature type="transmembrane region" description="Helical" evidence="1">
    <location>
        <begin position="267"/>
        <end position="282"/>
    </location>
</feature>